<keyword evidence="8 15" id="KW-0819">tRNA processing</keyword>
<dbReference type="GO" id="GO:0010468">
    <property type="term" value="P:regulation of gene expression"/>
    <property type="evidence" value="ECO:0007669"/>
    <property type="project" value="TreeGrafter"/>
</dbReference>
<dbReference type="GO" id="GO:0006364">
    <property type="term" value="P:rRNA processing"/>
    <property type="evidence" value="ECO:0007669"/>
    <property type="project" value="UniProtKB-UniRule"/>
</dbReference>
<evidence type="ECO:0000256" key="6">
    <source>
        <dbReference type="ARBA" id="ARBA00022552"/>
    </source>
</evidence>
<evidence type="ECO:0000256" key="9">
    <source>
        <dbReference type="ARBA" id="ARBA00022722"/>
    </source>
</evidence>
<evidence type="ECO:0000259" key="18">
    <source>
        <dbReference type="PROSITE" id="PS50142"/>
    </source>
</evidence>
<dbReference type="SUPFAM" id="SSF69065">
    <property type="entry name" value="RNase III domain-like"/>
    <property type="match status" value="1"/>
</dbReference>
<dbReference type="EMBL" id="BMYM01000001">
    <property type="protein sequence ID" value="GHD28382.1"/>
    <property type="molecule type" value="Genomic_DNA"/>
</dbReference>
<dbReference type="HAMAP" id="MF_00104">
    <property type="entry name" value="RNase_III"/>
    <property type="match status" value="1"/>
</dbReference>
<dbReference type="GO" id="GO:0003725">
    <property type="term" value="F:double-stranded RNA binding"/>
    <property type="evidence" value="ECO:0007669"/>
    <property type="project" value="TreeGrafter"/>
</dbReference>
<organism evidence="19 20">
    <name type="scientific">Parahalioglobus pacificus</name>
    <dbReference type="NCBI Taxonomy" id="930806"/>
    <lineage>
        <taxon>Bacteria</taxon>
        <taxon>Pseudomonadati</taxon>
        <taxon>Pseudomonadota</taxon>
        <taxon>Gammaproteobacteria</taxon>
        <taxon>Cellvibrionales</taxon>
        <taxon>Halieaceae</taxon>
        <taxon>Parahalioglobus</taxon>
    </lineage>
</organism>
<evidence type="ECO:0000256" key="2">
    <source>
        <dbReference type="ARBA" id="ARBA00004496"/>
    </source>
</evidence>
<keyword evidence="5 15" id="KW-0963">Cytoplasm</keyword>
<dbReference type="Pfam" id="PF00035">
    <property type="entry name" value="dsrm"/>
    <property type="match status" value="1"/>
</dbReference>
<keyword evidence="9 15" id="KW-0540">Nuclease</keyword>
<dbReference type="Pfam" id="PF14622">
    <property type="entry name" value="Ribonucleas_3_3"/>
    <property type="match status" value="1"/>
</dbReference>
<feature type="binding site" evidence="15">
    <location>
        <position position="39"/>
    </location>
    <ligand>
        <name>Mg(2+)</name>
        <dbReference type="ChEBI" id="CHEBI:18420"/>
    </ligand>
</feature>
<accession>A0A918XFD4</accession>
<dbReference type="PROSITE" id="PS50137">
    <property type="entry name" value="DS_RBD"/>
    <property type="match status" value="1"/>
</dbReference>
<dbReference type="FunFam" id="1.10.1520.10:FF:000001">
    <property type="entry name" value="Ribonuclease 3"/>
    <property type="match status" value="1"/>
</dbReference>
<dbReference type="GO" id="GO:0004525">
    <property type="term" value="F:ribonuclease III activity"/>
    <property type="evidence" value="ECO:0007669"/>
    <property type="project" value="UniProtKB-UniRule"/>
</dbReference>
<dbReference type="GO" id="GO:0006397">
    <property type="term" value="P:mRNA processing"/>
    <property type="evidence" value="ECO:0007669"/>
    <property type="project" value="UniProtKB-UniRule"/>
</dbReference>
<dbReference type="InterPro" id="IPR014720">
    <property type="entry name" value="dsRBD_dom"/>
</dbReference>
<evidence type="ECO:0000259" key="17">
    <source>
        <dbReference type="PROSITE" id="PS50137"/>
    </source>
</evidence>
<keyword evidence="11 15" id="KW-0255">Endonuclease</keyword>
<feature type="binding site" evidence="15">
    <location>
        <position position="112"/>
    </location>
    <ligand>
        <name>Mg(2+)</name>
        <dbReference type="ChEBI" id="CHEBI:18420"/>
    </ligand>
</feature>
<keyword evidence="15" id="KW-0699">rRNA-binding</keyword>
<dbReference type="EC" id="3.1.26.3" evidence="15"/>
<dbReference type="AlphaFoldDB" id="A0A918XFD4"/>
<dbReference type="NCBIfam" id="TIGR02191">
    <property type="entry name" value="RNaseIII"/>
    <property type="match status" value="1"/>
</dbReference>
<keyword evidence="6 15" id="KW-0698">rRNA processing</keyword>
<dbReference type="GO" id="GO:0046872">
    <property type="term" value="F:metal ion binding"/>
    <property type="evidence" value="ECO:0007669"/>
    <property type="project" value="UniProtKB-KW"/>
</dbReference>
<dbReference type="PROSITE" id="PS00517">
    <property type="entry name" value="RNASE_3_1"/>
    <property type="match status" value="1"/>
</dbReference>
<name>A0A918XFD4_9GAMM</name>
<comment type="subcellular location">
    <subcellularLocation>
        <location evidence="2 15">Cytoplasm</location>
    </subcellularLocation>
</comment>
<keyword evidence="13 15" id="KW-0460">Magnesium</keyword>
<reference evidence="19" key="2">
    <citation type="submission" date="2020-09" db="EMBL/GenBank/DDBJ databases">
        <authorList>
            <person name="Sun Q."/>
            <person name="Kim S."/>
        </authorList>
    </citation>
    <scope>NUCLEOTIDE SEQUENCE</scope>
    <source>
        <strain evidence="19">KCTC 23430</strain>
    </source>
</reference>
<reference evidence="19" key="1">
    <citation type="journal article" date="2014" name="Int. J. Syst. Evol. Microbiol.">
        <title>Complete genome sequence of Corynebacterium casei LMG S-19264T (=DSM 44701T), isolated from a smear-ripened cheese.</title>
        <authorList>
            <consortium name="US DOE Joint Genome Institute (JGI-PGF)"/>
            <person name="Walter F."/>
            <person name="Albersmeier A."/>
            <person name="Kalinowski J."/>
            <person name="Ruckert C."/>
        </authorList>
    </citation>
    <scope>NUCLEOTIDE SEQUENCE</scope>
    <source>
        <strain evidence="19">KCTC 23430</strain>
    </source>
</reference>
<feature type="active site" evidence="15">
    <location>
        <position position="115"/>
    </location>
</feature>
<feature type="domain" description="RNase III" evidence="18">
    <location>
        <begin position="4"/>
        <end position="126"/>
    </location>
</feature>
<feature type="domain" description="DRBM" evidence="17">
    <location>
        <begin position="153"/>
        <end position="223"/>
    </location>
</feature>
<dbReference type="PROSITE" id="PS50142">
    <property type="entry name" value="RNASE_3_2"/>
    <property type="match status" value="1"/>
</dbReference>
<dbReference type="GO" id="GO:0005737">
    <property type="term" value="C:cytoplasm"/>
    <property type="evidence" value="ECO:0007669"/>
    <property type="project" value="UniProtKB-SubCell"/>
</dbReference>
<dbReference type="InterPro" id="IPR011907">
    <property type="entry name" value="RNase_III"/>
</dbReference>
<evidence type="ECO:0000256" key="14">
    <source>
        <dbReference type="ARBA" id="ARBA00022884"/>
    </source>
</evidence>
<evidence type="ECO:0000256" key="8">
    <source>
        <dbReference type="ARBA" id="ARBA00022694"/>
    </source>
</evidence>
<keyword evidence="10 15" id="KW-0479">Metal-binding</keyword>
<feature type="active site" evidence="15">
    <location>
        <position position="43"/>
    </location>
</feature>
<dbReference type="RefSeq" id="WP_189475292.1">
    <property type="nucleotide sequence ID" value="NZ_BMYM01000001.1"/>
</dbReference>
<sequence length="224" mass="24465">MDKLERLQRALGYSFSDPALLQLALTHRSAGRTNNERLEFLGDSIVNHVIAEALYQKLSSSQEGSLSRVRASLVCGDTLAEIGRELELGDYLRLGTGERKSGGHRRGSILADTVEAIAGAILLDSDVDTCRRCLLAWFDSRLRDLDQQSDGKDAKTRLQELLQGRGQALPEYQLLGVTGKDHAQVFTVSCTVQSQSLVTEGTGSSRRKAEQQAAAEAVERLNHG</sequence>
<comment type="function">
    <text evidence="15">Digests double-stranded RNA. Involved in the processing of primary rRNA transcript to yield the immediate precursors to the large and small rRNAs (23S and 16S). Processes some mRNAs, and tRNAs when they are encoded in the rRNA operon. Processes pre-crRNA and tracrRNA of type II CRISPR loci if present in the organism.</text>
</comment>
<comment type="catalytic activity">
    <reaction evidence="1 15">
        <text>Endonucleolytic cleavage to 5'-phosphomonoester.</text>
        <dbReference type="EC" id="3.1.26.3"/>
    </reaction>
</comment>
<feature type="binding site" evidence="15">
    <location>
        <position position="115"/>
    </location>
    <ligand>
        <name>Mg(2+)</name>
        <dbReference type="ChEBI" id="CHEBI:18420"/>
    </ligand>
</feature>
<dbReference type="FunFam" id="3.30.160.20:FF:000003">
    <property type="entry name" value="Ribonuclease 3"/>
    <property type="match status" value="1"/>
</dbReference>
<dbReference type="SMART" id="SM00535">
    <property type="entry name" value="RIBOc"/>
    <property type="match status" value="1"/>
</dbReference>
<evidence type="ECO:0000256" key="4">
    <source>
        <dbReference type="ARBA" id="ARBA00011738"/>
    </source>
</evidence>
<feature type="region of interest" description="Disordered" evidence="16">
    <location>
        <begin position="200"/>
        <end position="224"/>
    </location>
</feature>
<evidence type="ECO:0000256" key="15">
    <source>
        <dbReference type="HAMAP-Rule" id="MF_00104"/>
    </source>
</evidence>
<dbReference type="Gene3D" id="1.10.1520.10">
    <property type="entry name" value="Ribonuclease III domain"/>
    <property type="match status" value="1"/>
</dbReference>
<evidence type="ECO:0000256" key="1">
    <source>
        <dbReference type="ARBA" id="ARBA00000109"/>
    </source>
</evidence>
<proteinExistence type="inferred from homology"/>
<evidence type="ECO:0000256" key="13">
    <source>
        <dbReference type="ARBA" id="ARBA00022842"/>
    </source>
</evidence>
<dbReference type="CDD" id="cd00593">
    <property type="entry name" value="RIBOc"/>
    <property type="match status" value="1"/>
</dbReference>
<dbReference type="InterPro" id="IPR000999">
    <property type="entry name" value="RNase_III_dom"/>
</dbReference>
<keyword evidence="12 15" id="KW-0378">Hydrolase</keyword>
<dbReference type="InterPro" id="IPR036389">
    <property type="entry name" value="RNase_III_sf"/>
</dbReference>
<evidence type="ECO:0000256" key="5">
    <source>
        <dbReference type="ARBA" id="ARBA00022490"/>
    </source>
</evidence>
<dbReference type="GO" id="GO:0042802">
    <property type="term" value="F:identical protein binding"/>
    <property type="evidence" value="ECO:0007669"/>
    <property type="project" value="UniProtKB-ARBA"/>
</dbReference>
<dbReference type="CDD" id="cd10845">
    <property type="entry name" value="DSRM_RNAse_III_family"/>
    <property type="match status" value="1"/>
</dbReference>
<dbReference type="SMART" id="SM00358">
    <property type="entry name" value="DSRM"/>
    <property type="match status" value="1"/>
</dbReference>
<keyword evidence="14 15" id="KW-0694">RNA-binding</keyword>
<protein>
    <recommendedName>
        <fullName evidence="15">Ribonuclease 3</fullName>
        <ecNumber evidence="15">3.1.26.3</ecNumber>
    </recommendedName>
    <alternativeName>
        <fullName evidence="15">Ribonuclease III</fullName>
        <shortName evidence="15">RNase III</shortName>
    </alternativeName>
</protein>
<evidence type="ECO:0000256" key="12">
    <source>
        <dbReference type="ARBA" id="ARBA00022801"/>
    </source>
</evidence>
<dbReference type="PANTHER" id="PTHR11207">
    <property type="entry name" value="RIBONUCLEASE III"/>
    <property type="match status" value="1"/>
</dbReference>
<evidence type="ECO:0000256" key="7">
    <source>
        <dbReference type="ARBA" id="ARBA00022664"/>
    </source>
</evidence>
<gene>
    <name evidence="15 19" type="primary">rnc</name>
    <name evidence="19" type="ORF">GCM10007053_07700</name>
</gene>
<evidence type="ECO:0000256" key="11">
    <source>
        <dbReference type="ARBA" id="ARBA00022759"/>
    </source>
</evidence>
<dbReference type="SUPFAM" id="SSF54768">
    <property type="entry name" value="dsRNA-binding domain-like"/>
    <property type="match status" value="1"/>
</dbReference>
<evidence type="ECO:0000256" key="3">
    <source>
        <dbReference type="ARBA" id="ARBA00010183"/>
    </source>
</evidence>
<dbReference type="Proteomes" id="UP000644693">
    <property type="component" value="Unassembled WGS sequence"/>
</dbReference>
<dbReference type="PANTHER" id="PTHR11207:SF0">
    <property type="entry name" value="RIBONUCLEASE 3"/>
    <property type="match status" value="1"/>
</dbReference>
<keyword evidence="20" id="KW-1185">Reference proteome</keyword>
<evidence type="ECO:0000313" key="19">
    <source>
        <dbReference type="EMBL" id="GHD28382.1"/>
    </source>
</evidence>
<comment type="cofactor">
    <cofactor evidence="15">
        <name>Mg(2+)</name>
        <dbReference type="ChEBI" id="CHEBI:18420"/>
    </cofactor>
</comment>
<evidence type="ECO:0000256" key="16">
    <source>
        <dbReference type="SAM" id="MobiDB-lite"/>
    </source>
</evidence>
<dbReference type="GO" id="GO:0008033">
    <property type="term" value="P:tRNA processing"/>
    <property type="evidence" value="ECO:0007669"/>
    <property type="project" value="UniProtKB-KW"/>
</dbReference>
<keyword evidence="7 15" id="KW-0507">mRNA processing</keyword>
<evidence type="ECO:0000256" key="10">
    <source>
        <dbReference type="ARBA" id="ARBA00022723"/>
    </source>
</evidence>
<evidence type="ECO:0000313" key="20">
    <source>
        <dbReference type="Proteomes" id="UP000644693"/>
    </source>
</evidence>
<comment type="caution">
    <text evidence="19">The sequence shown here is derived from an EMBL/GenBank/DDBJ whole genome shotgun (WGS) entry which is preliminary data.</text>
</comment>
<dbReference type="GO" id="GO:0019843">
    <property type="term" value="F:rRNA binding"/>
    <property type="evidence" value="ECO:0007669"/>
    <property type="project" value="UniProtKB-KW"/>
</dbReference>
<comment type="similarity">
    <text evidence="3">Belongs to the ribonuclease III family.</text>
</comment>
<dbReference type="Gene3D" id="3.30.160.20">
    <property type="match status" value="1"/>
</dbReference>
<comment type="subunit">
    <text evidence="4 15">Homodimer.</text>
</comment>